<evidence type="ECO:0000313" key="1">
    <source>
        <dbReference type="EMBL" id="QEI07144.1"/>
    </source>
</evidence>
<dbReference type="Proteomes" id="UP000325161">
    <property type="component" value="Chromosome"/>
</dbReference>
<keyword evidence="2" id="KW-1185">Reference proteome</keyword>
<protein>
    <submittedName>
        <fullName evidence="1">Uncharacterized protein</fullName>
    </submittedName>
</protein>
<name>A0A5C0AZV3_9BURK</name>
<reference evidence="1 2" key="1">
    <citation type="submission" date="2019-08" db="EMBL/GenBank/DDBJ databases">
        <title>Amphibian skin-associated Pigmentiphaga: genome sequence and occurrence across geography and hosts.</title>
        <authorList>
            <person name="Bletz M.C."/>
            <person name="Bunk B."/>
            <person name="Sproeer C."/>
            <person name="Biwer P."/>
            <person name="Reiter S."/>
            <person name="Rabemananjara F.C.E."/>
            <person name="Schulz S."/>
            <person name="Overmann J."/>
            <person name="Vences M."/>
        </authorList>
    </citation>
    <scope>NUCLEOTIDE SEQUENCE [LARGE SCALE GENOMIC DNA]</scope>
    <source>
        <strain evidence="1 2">Mada1488</strain>
    </source>
</reference>
<dbReference type="OrthoDB" id="8964076at2"/>
<accession>A0A5C0AZV3</accession>
<dbReference type="AlphaFoldDB" id="A0A5C0AZV3"/>
<organism evidence="1 2">
    <name type="scientific">Pigmentiphaga aceris</name>
    <dbReference type="NCBI Taxonomy" id="1940612"/>
    <lineage>
        <taxon>Bacteria</taxon>
        <taxon>Pseudomonadati</taxon>
        <taxon>Pseudomonadota</taxon>
        <taxon>Betaproteobacteria</taxon>
        <taxon>Burkholderiales</taxon>
        <taxon>Alcaligenaceae</taxon>
        <taxon>Pigmentiphaga</taxon>
    </lineage>
</organism>
<dbReference type="EMBL" id="CP043046">
    <property type="protein sequence ID" value="QEI07144.1"/>
    <property type="molecule type" value="Genomic_DNA"/>
</dbReference>
<dbReference type="RefSeq" id="WP_148816191.1">
    <property type="nucleotide sequence ID" value="NZ_CP043046.1"/>
</dbReference>
<proteinExistence type="predicted"/>
<evidence type="ECO:0000313" key="2">
    <source>
        <dbReference type="Proteomes" id="UP000325161"/>
    </source>
</evidence>
<dbReference type="KEGG" id="pacr:FXN63_15820"/>
<gene>
    <name evidence="1" type="ORF">FXN63_15820</name>
</gene>
<sequence>MSPTLAKLFQTKTFGDVATPVDHQDIVTALSLALADEKIAVLHMLYPRVDARNHKSLDALVDALHRHGLHEVGEMIAKETRYLLLKNPVHAWRVFHEISNDSLAIGVHLYYQGLSGVAAEQALNRDAHVPAPRAALHAAR</sequence>